<dbReference type="Gene3D" id="2.130.10.30">
    <property type="entry name" value="Regulator of chromosome condensation 1/beta-lactamase-inhibitor protein II"/>
    <property type="match status" value="4"/>
</dbReference>
<feature type="domain" description="RCC1-like" evidence="5">
    <location>
        <begin position="593"/>
        <end position="842"/>
    </location>
</feature>
<dbReference type="InterPro" id="IPR042229">
    <property type="entry name" value="Listeria/Bacterioides_rpt_sf"/>
</dbReference>
<dbReference type="PRINTS" id="PR00633">
    <property type="entry name" value="RCCNDNSATION"/>
</dbReference>
<sequence length="964" mass="99985">MPPNVRFTQIWASNTAFRGAFSVALGTDGNVYSWGQNDLGQLGLGDTNDRLTPTKVTLPAGVTRFTQIASGSCYALAIADNGKVYSWGVGAFLGVGGTVNRTSPTAVVGIPNDVRIVSISASNYHSMALGDNGVIYSWGSNSSAQLGIGDLTDRTSAVAITPPAGLRWTSATAGGYTSFATASDGNDYAWGSNQGVFQYGNGMSVDTDGPTAEYRVPTRIHILLPAGVHIVQRSTNGHHTLAIGSDHKTYAWGSNNYGELGDGSGVLTPPTPVEVSTPAGVTFISVIAGYWSSYAVGSDGNSYAWGKNQGSLGDGSTVDRTTPVRIGGVTRITRVTIGGQVTAGTINPVSGVWTGATLPHAPGDVDVVVELTLNTVPQPSETLSFRYLDTFTVSFDLGGAPGSPPGSQNVLERSKAAWPVTPAWSDKTFTGWYIDGKPYTFNEPVTQSITLTAKWEQYGISLSPSSGTTMGNTQVSLNPLPKESTIKFSQVSVGWYHSLGLGSNGLIYAWGKNNAGQLGDGTTDNHVVPMAVNTPAGIKFSQIAAGPNTSFALGSDNRWYAWGANGSGQLGNGNTTNQLTPVAISMPAGVGAYTQVSPGDTHTLALGDNGIAYAWGANSSGQLGNNSTASSLSPVTVQTPPGVFHFTSLSAGSVHSLAIGDNGLPYAWGSNQYGQVGSVLVNVGDTSPAPVEVQLPVGINKFKQATATADWSLGIASNGRILTWGYNGDYELGNGTTVNQAIPGEPNLPAGVTFNQVITNSDSAMAIGSNHQIYAWGYNGAGQLGNGNQTSPASPITVNPKPGITFTQLHTGWKHTIGVDTSGNIWTWGSNAFGQLGDGSGGTPGSLSLTPVSLTPVKLTITGVTMDGQAPQTGPTYDPATGTWKLTTHPHAEGTVPVSVAWSLSGVPQPNYPLTYTYTDPLTLPTAGSIPLQRLTGALLLTLSLAAAVTYATRQKSRTRKQPH</sequence>
<proteinExistence type="predicted"/>
<dbReference type="InterPro" id="IPR051553">
    <property type="entry name" value="Ran_GTPase-activating"/>
</dbReference>
<dbReference type="PANTHER" id="PTHR45982">
    <property type="entry name" value="REGULATOR OF CHROMOSOME CONDENSATION"/>
    <property type="match status" value="1"/>
</dbReference>
<dbReference type="EMBL" id="AP026800">
    <property type="protein sequence ID" value="BDR54409.1"/>
    <property type="molecule type" value="Genomic_DNA"/>
</dbReference>
<dbReference type="SUPFAM" id="SSF50985">
    <property type="entry name" value="RCC1/BLIP-II"/>
    <property type="match status" value="3"/>
</dbReference>
<dbReference type="InterPro" id="IPR058923">
    <property type="entry name" value="RCC1-like_dom"/>
</dbReference>
<dbReference type="Pfam" id="PF25390">
    <property type="entry name" value="WD40_RLD"/>
    <property type="match status" value="2"/>
</dbReference>
<keyword evidence="2" id="KW-0344">Guanine-nucleotide releasing factor</keyword>
<feature type="domain" description="RCC1-like" evidence="5">
    <location>
        <begin position="17"/>
        <end position="343"/>
    </location>
</feature>
<dbReference type="PROSITE" id="PS50012">
    <property type="entry name" value="RCC1_3"/>
    <property type="match status" value="11"/>
</dbReference>
<keyword evidence="4" id="KW-0472">Membrane</keyword>
<keyword evidence="4" id="KW-0812">Transmembrane</keyword>
<reference evidence="6 7" key="1">
    <citation type="journal article" date="2023" name="Microbiol. Spectr.">
        <title>Symbiosis of Carpenter Bees with Uncharacterized Lactic Acid Bacteria Showing NAD Auxotrophy.</title>
        <authorList>
            <person name="Kawasaki S."/>
            <person name="Ozawa K."/>
            <person name="Mori T."/>
            <person name="Yamamoto A."/>
            <person name="Ito M."/>
            <person name="Ohkuma M."/>
            <person name="Sakamoto M."/>
            <person name="Matsutani M."/>
        </authorList>
    </citation>
    <scope>NUCLEOTIDE SEQUENCE [LARGE SCALE GENOMIC DNA]</scope>
    <source>
        <strain evidence="6 7">KimH</strain>
    </source>
</reference>
<dbReference type="InterPro" id="IPR009091">
    <property type="entry name" value="RCC1/BLIP-II"/>
</dbReference>
<dbReference type="Proteomes" id="UP001321748">
    <property type="component" value="Chromosome"/>
</dbReference>
<keyword evidence="7" id="KW-1185">Reference proteome</keyword>
<organism evidence="6 7">
    <name type="scientific">Bombiscardovia apis</name>
    <dbReference type="NCBI Taxonomy" id="2932182"/>
    <lineage>
        <taxon>Bacteria</taxon>
        <taxon>Bacillati</taxon>
        <taxon>Actinomycetota</taxon>
        <taxon>Actinomycetes</taxon>
        <taxon>Bifidobacteriales</taxon>
        <taxon>Bifidobacteriaceae</taxon>
        <taxon>Bombiscardovia</taxon>
    </lineage>
</organism>
<feature type="transmembrane region" description="Helical" evidence="4">
    <location>
        <begin position="935"/>
        <end position="953"/>
    </location>
</feature>
<evidence type="ECO:0000313" key="6">
    <source>
        <dbReference type="EMBL" id="BDR54409.1"/>
    </source>
</evidence>
<dbReference type="Gene3D" id="2.60.40.4270">
    <property type="entry name" value="Listeria-Bacteroides repeat domain"/>
    <property type="match status" value="1"/>
</dbReference>
<comment type="subcellular location">
    <subcellularLocation>
        <location evidence="1">Cell envelope</location>
    </subcellularLocation>
</comment>
<dbReference type="PANTHER" id="PTHR45982:SF1">
    <property type="entry name" value="REGULATOR OF CHROMOSOME CONDENSATION"/>
    <property type="match status" value="1"/>
</dbReference>
<dbReference type="Pfam" id="PF00415">
    <property type="entry name" value="RCC1"/>
    <property type="match status" value="1"/>
</dbReference>
<accession>A0ABM8BCK2</accession>
<keyword evidence="3" id="KW-0677">Repeat</keyword>
<gene>
    <name evidence="6" type="ORF">KIMH_05200</name>
</gene>
<name>A0ABM8BCK2_9BIFI</name>
<dbReference type="Pfam" id="PF09479">
    <property type="entry name" value="Flg_new"/>
    <property type="match status" value="1"/>
</dbReference>
<keyword evidence="4" id="KW-1133">Transmembrane helix</keyword>
<evidence type="ECO:0000256" key="3">
    <source>
        <dbReference type="ARBA" id="ARBA00022737"/>
    </source>
</evidence>
<evidence type="ECO:0000259" key="5">
    <source>
        <dbReference type="Pfam" id="PF25390"/>
    </source>
</evidence>
<evidence type="ECO:0000256" key="2">
    <source>
        <dbReference type="ARBA" id="ARBA00022658"/>
    </source>
</evidence>
<protein>
    <recommendedName>
        <fullName evidence="5">RCC1-like domain-containing protein</fullName>
    </recommendedName>
</protein>
<dbReference type="InterPro" id="IPR000408">
    <property type="entry name" value="Reg_chr_condens"/>
</dbReference>
<dbReference type="InterPro" id="IPR013378">
    <property type="entry name" value="InlB-like_B-rpt"/>
</dbReference>
<evidence type="ECO:0000256" key="1">
    <source>
        <dbReference type="ARBA" id="ARBA00004196"/>
    </source>
</evidence>
<evidence type="ECO:0000313" key="7">
    <source>
        <dbReference type="Proteomes" id="UP001321748"/>
    </source>
</evidence>
<evidence type="ECO:0000256" key="4">
    <source>
        <dbReference type="SAM" id="Phobius"/>
    </source>
</evidence>